<dbReference type="InterPro" id="IPR000192">
    <property type="entry name" value="Aminotrans_V_dom"/>
</dbReference>
<proteinExistence type="predicted"/>
<evidence type="ECO:0000313" key="3">
    <source>
        <dbReference type="Proteomes" id="UP000262538"/>
    </source>
</evidence>
<dbReference type="InterPro" id="IPR015424">
    <property type="entry name" value="PyrdxlP-dep_Trfase"/>
</dbReference>
<dbReference type="InterPro" id="IPR011340">
    <property type="entry name" value="Cys_dSase-rel"/>
</dbReference>
<dbReference type="SUPFAM" id="SSF53383">
    <property type="entry name" value="PLP-dependent transferases"/>
    <property type="match status" value="1"/>
</dbReference>
<dbReference type="InterPro" id="IPR015421">
    <property type="entry name" value="PyrdxlP-dep_Trfase_major"/>
</dbReference>
<evidence type="ECO:0000259" key="1">
    <source>
        <dbReference type="Pfam" id="PF00266"/>
    </source>
</evidence>
<dbReference type="NCBIfam" id="TIGR01976">
    <property type="entry name" value="am_tr_V_VC1184"/>
    <property type="match status" value="1"/>
</dbReference>
<dbReference type="InterPro" id="IPR015422">
    <property type="entry name" value="PyrdxlP-dep_Trfase_small"/>
</dbReference>
<evidence type="ECO:0000313" key="2">
    <source>
        <dbReference type="EMBL" id="RGA00416.1"/>
    </source>
</evidence>
<dbReference type="PANTHER" id="PTHR43586">
    <property type="entry name" value="CYSTEINE DESULFURASE"/>
    <property type="match status" value="1"/>
</dbReference>
<gene>
    <name evidence="2" type="ORF">DI270_034920</name>
</gene>
<comment type="caution">
    <text evidence="2">The sequence shown here is derived from an EMBL/GenBank/DDBJ whole genome shotgun (WGS) entry which is preliminary data.</text>
</comment>
<keyword evidence="3" id="KW-1185">Reference proteome</keyword>
<organism evidence="2 3">
    <name type="scientific">Microbispora triticiradicis</name>
    <dbReference type="NCBI Taxonomy" id="2200763"/>
    <lineage>
        <taxon>Bacteria</taxon>
        <taxon>Bacillati</taxon>
        <taxon>Actinomycetota</taxon>
        <taxon>Actinomycetes</taxon>
        <taxon>Streptosporangiales</taxon>
        <taxon>Streptosporangiaceae</taxon>
        <taxon>Microbispora</taxon>
    </lineage>
</organism>
<name>A0ABX9L8X4_9ACTN</name>
<dbReference type="EMBL" id="QFZU02000272">
    <property type="protein sequence ID" value="RGA00416.1"/>
    <property type="molecule type" value="Genomic_DNA"/>
</dbReference>
<dbReference type="Gene3D" id="3.90.1150.10">
    <property type="entry name" value="Aspartate Aminotransferase, domain 1"/>
    <property type="match status" value="1"/>
</dbReference>
<reference evidence="2 3" key="1">
    <citation type="submission" date="2018-08" db="EMBL/GenBank/DDBJ databases">
        <title>Microbispora. triticiradicis sp. nov., a novel actinomycete isolated from the root of wheat (Triticum aestivum L.)).</title>
        <authorList>
            <person name="Han C."/>
        </authorList>
    </citation>
    <scope>NUCLEOTIDE SEQUENCE [LARGE SCALE GENOMIC DNA]</scope>
    <source>
        <strain evidence="2 3">NEAU-HRDPA2-9</strain>
    </source>
</reference>
<sequence length="420" mass="44634">MTVFHPYDVAALRAEFPALGAGSAHFDGPGGPQVPRAVIDAIVEAMSSPLANRSSNTTGGRNADAIVVQARQALADFFGADPGGIVFGRNATQLAHEFSRTLAKTWAPGDEVVVTRLDHESNVQPWVLAAAHAGATVRWADFDPETGELTADHVRRVLSDRTRLVAVTAASNLIGTRPPVREITRLAHEAGALCYVDAAHYSAHVSVDFDSFGADFVACSAYKFFGPHLGVLAARPELLRTLSPDKLPAATDVVPERFELGILPYEVLAGVRAAVDFLAGLSPVRAGTRRERLVAALGAIEAHEDALRLRLERGLAELPQVTVHSRAASRTPTLLLSVAGHDPRDVSHHLAALGIDTESGTFYAAEASRRLGLGDRGGVRVGLAPYNDHDDIDRLLAGLAAYVGDHVPPALGRDRLFVTP</sequence>
<dbReference type="PANTHER" id="PTHR43586:SF21">
    <property type="entry name" value="PYRIDOXAL PHOSPHATE (PLP)-DEPENDENT ASPARTATE AMINOTRANSFERASE SUPERFAMILY"/>
    <property type="match status" value="1"/>
</dbReference>
<dbReference type="Proteomes" id="UP000262538">
    <property type="component" value="Unassembled WGS sequence"/>
</dbReference>
<dbReference type="Pfam" id="PF00266">
    <property type="entry name" value="Aminotran_5"/>
    <property type="match status" value="1"/>
</dbReference>
<accession>A0ABX9L8X4</accession>
<dbReference type="Gene3D" id="3.40.640.10">
    <property type="entry name" value="Type I PLP-dependent aspartate aminotransferase-like (Major domain)"/>
    <property type="match status" value="1"/>
</dbReference>
<dbReference type="RefSeq" id="WP_117410400.1">
    <property type="nucleotide sequence ID" value="NZ_QFZU02000272.1"/>
</dbReference>
<feature type="domain" description="Aminotransferase class V" evidence="1">
    <location>
        <begin position="26"/>
        <end position="395"/>
    </location>
</feature>
<protein>
    <submittedName>
        <fullName evidence="2">Cysteine desulfurase-like protein</fullName>
    </submittedName>
</protein>